<evidence type="ECO:0008006" key="3">
    <source>
        <dbReference type="Google" id="ProtNLM"/>
    </source>
</evidence>
<evidence type="ECO:0000313" key="1">
    <source>
        <dbReference type="EMBL" id="KXK61945.1"/>
    </source>
</evidence>
<keyword evidence="2" id="KW-1185">Reference proteome</keyword>
<comment type="caution">
    <text evidence="1">The sequence shown here is derived from an EMBL/GenBank/DDBJ whole genome shotgun (WGS) entry which is preliminary data.</text>
</comment>
<dbReference type="RefSeq" id="WP_083978394.1">
    <property type="nucleotide sequence ID" value="NZ_JBIUBN010000011.1"/>
</dbReference>
<reference evidence="1 2" key="1">
    <citation type="submission" date="2016-01" db="EMBL/GenBank/DDBJ databases">
        <title>Whole genome sequence and analysis of Micromonospora rosaria DSM 803, which can produce antibacterial substance rosamicin.</title>
        <authorList>
            <person name="Yang H."/>
            <person name="He X."/>
            <person name="Zhu D."/>
        </authorList>
    </citation>
    <scope>NUCLEOTIDE SEQUENCE [LARGE SCALE GENOMIC DNA]</scope>
    <source>
        <strain evidence="1 2">DSM 803</strain>
    </source>
</reference>
<proteinExistence type="predicted"/>
<sequence length="98" mass="10755">MVDEHGPTPDAPAVMRTLARIAGIGRHLPDRPSWRCAAPDCPDPWPCPHARVKLTADACGDRILLSITMAEVLNVAVADLIDVPGDHDLFRRLLAWTR</sequence>
<dbReference type="Proteomes" id="UP000070620">
    <property type="component" value="Unassembled WGS sequence"/>
</dbReference>
<protein>
    <recommendedName>
        <fullName evidence="3">Flavin reductase</fullName>
    </recommendedName>
</protein>
<organism evidence="1 2">
    <name type="scientific">Micromonospora rosaria</name>
    <dbReference type="NCBI Taxonomy" id="47874"/>
    <lineage>
        <taxon>Bacteria</taxon>
        <taxon>Bacillati</taxon>
        <taxon>Actinomycetota</taxon>
        <taxon>Actinomycetes</taxon>
        <taxon>Micromonosporales</taxon>
        <taxon>Micromonosporaceae</taxon>
        <taxon>Micromonospora</taxon>
    </lineage>
</organism>
<evidence type="ECO:0000313" key="2">
    <source>
        <dbReference type="Proteomes" id="UP000070620"/>
    </source>
</evidence>
<name>A0A136PU88_9ACTN</name>
<dbReference type="EMBL" id="LRQV01000029">
    <property type="protein sequence ID" value="KXK61945.1"/>
    <property type="molecule type" value="Genomic_DNA"/>
</dbReference>
<accession>A0A136PU88</accession>
<gene>
    <name evidence="1" type="ORF">AWW66_10920</name>
</gene>
<dbReference type="AlphaFoldDB" id="A0A136PU88"/>